<dbReference type="PRINTS" id="PR00037">
    <property type="entry name" value="HTHLACR"/>
</dbReference>
<dbReference type="InterPro" id="IPR050313">
    <property type="entry name" value="Carb_Metab_HTH_regulators"/>
</dbReference>
<dbReference type="AlphaFoldDB" id="A0A0U3CV01"/>
<keyword evidence="1" id="KW-0678">Repressor</keyword>
<sequence length="243" mass="25661">MLSERHRVTTETAARELGVSKETVRRDLIELEQTGKLSRVHGGAVPAAVPVEASYAERALSRQRQKRAIGQVAAGLLRSGSTCLIDAGSTTRALAQVLAQTPGLTALRVITNSVAVADALAGSGHHEVMLLGGDYHADLQATLGAFTVAEIGRHRVDLAFISPTALDAAMGATSYLWEEVAVAQAMLSQARGRVLLADASKLGQGSRMQVCRCTDIDVLVTDADADPQALERLRQAGVGEVMR</sequence>
<dbReference type="EMBL" id="CP013729">
    <property type="protein sequence ID" value="ALV05126.1"/>
    <property type="molecule type" value="Genomic_DNA"/>
</dbReference>
<evidence type="ECO:0000256" key="2">
    <source>
        <dbReference type="ARBA" id="ARBA00023015"/>
    </source>
</evidence>
<feature type="domain" description="HTH deoR-type" evidence="4">
    <location>
        <begin position="1"/>
        <end position="46"/>
    </location>
</feature>
<evidence type="ECO:0000256" key="1">
    <source>
        <dbReference type="ARBA" id="ARBA00022491"/>
    </source>
</evidence>
<dbReference type="PANTHER" id="PTHR30363">
    <property type="entry name" value="HTH-TYPE TRANSCRIPTIONAL REGULATOR SRLR-RELATED"/>
    <property type="match status" value="1"/>
</dbReference>
<proteinExistence type="predicted"/>
<dbReference type="Gene3D" id="3.40.50.1360">
    <property type="match status" value="1"/>
</dbReference>
<dbReference type="STRING" id="76731.RD2015_629"/>
<dbReference type="SUPFAM" id="SSF100950">
    <property type="entry name" value="NagB/RpiA/CoA transferase-like"/>
    <property type="match status" value="1"/>
</dbReference>
<dbReference type="InterPro" id="IPR036388">
    <property type="entry name" value="WH-like_DNA-bd_sf"/>
</dbReference>
<dbReference type="Proteomes" id="UP000060699">
    <property type="component" value="Chromosome"/>
</dbReference>
<dbReference type="KEGG" id="rdp:RD2015_629"/>
<accession>A0A0U3CV01</accession>
<dbReference type="InterPro" id="IPR036390">
    <property type="entry name" value="WH_DNA-bd_sf"/>
</dbReference>
<keyword evidence="2" id="KW-0805">Transcription regulation</keyword>
<organism evidence="5 6">
    <name type="scientific">Roseateles depolymerans</name>
    <dbReference type="NCBI Taxonomy" id="76731"/>
    <lineage>
        <taxon>Bacteria</taxon>
        <taxon>Pseudomonadati</taxon>
        <taxon>Pseudomonadota</taxon>
        <taxon>Betaproteobacteria</taxon>
        <taxon>Burkholderiales</taxon>
        <taxon>Sphaerotilaceae</taxon>
        <taxon>Roseateles</taxon>
    </lineage>
</organism>
<dbReference type="SUPFAM" id="SSF46785">
    <property type="entry name" value="Winged helix' DNA-binding domain"/>
    <property type="match status" value="1"/>
</dbReference>
<dbReference type="SMART" id="SM00420">
    <property type="entry name" value="HTH_DEOR"/>
    <property type="match status" value="1"/>
</dbReference>
<dbReference type="PANTHER" id="PTHR30363:SF4">
    <property type="entry name" value="GLYCEROL-3-PHOSPHATE REGULON REPRESSOR"/>
    <property type="match status" value="1"/>
</dbReference>
<dbReference type="SMART" id="SM01134">
    <property type="entry name" value="DeoRC"/>
    <property type="match status" value="1"/>
</dbReference>
<evidence type="ECO:0000256" key="3">
    <source>
        <dbReference type="ARBA" id="ARBA00023163"/>
    </source>
</evidence>
<reference evidence="5 6" key="1">
    <citation type="submission" date="2015-12" db="EMBL/GenBank/DDBJ databases">
        <title>Complete genome of Roseateles depolymerans KCTC 42856.</title>
        <authorList>
            <person name="Kim K.M."/>
        </authorList>
    </citation>
    <scope>NUCLEOTIDE SEQUENCE [LARGE SCALE GENOMIC DNA]</scope>
    <source>
        <strain evidence="5 6">KCTC 42856</strain>
    </source>
</reference>
<dbReference type="InterPro" id="IPR037171">
    <property type="entry name" value="NagB/RpiA_transferase-like"/>
</dbReference>
<dbReference type="Gene3D" id="1.10.10.10">
    <property type="entry name" value="Winged helix-like DNA-binding domain superfamily/Winged helix DNA-binding domain"/>
    <property type="match status" value="1"/>
</dbReference>
<protein>
    <submittedName>
        <fullName evidence="5">DeoR-like helix-turn-helix domain-containing protein 2</fullName>
    </submittedName>
</protein>
<evidence type="ECO:0000313" key="5">
    <source>
        <dbReference type="EMBL" id="ALV05126.1"/>
    </source>
</evidence>
<evidence type="ECO:0000313" key="6">
    <source>
        <dbReference type="Proteomes" id="UP000060699"/>
    </source>
</evidence>
<evidence type="ECO:0000259" key="4">
    <source>
        <dbReference type="PROSITE" id="PS51000"/>
    </source>
</evidence>
<dbReference type="PROSITE" id="PS51000">
    <property type="entry name" value="HTH_DEOR_2"/>
    <property type="match status" value="1"/>
</dbReference>
<dbReference type="InterPro" id="IPR001034">
    <property type="entry name" value="DeoR_HTH"/>
</dbReference>
<dbReference type="GO" id="GO:0003700">
    <property type="term" value="F:DNA-binding transcription factor activity"/>
    <property type="evidence" value="ECO:0007669"/>
    <property type="project" value="InterPro"/>
</dbReference>
<name>A0A0U3CV01_9BURK</name>
<keyword evidence="6" id="KW-1185">Reference proteome</keyword>
<dbReference type="InterPro" id="IPR014036">
    <property type="entry name" value="DeoR-like_C"/>
</dbReference>
<keyword evidence="3" id="KW-0804">Transcription</keyword>
<dbReference type="Pfam" id="PF08220">
    <property type="entry name" value="HTH_DeoR"/>
    <property type="match status" value="1"/>
</dbReference>
<dbReference type="Pfam" id="PF00455">
    <property type="entry name" value="DeoRC"/>
    <property type="match status" value="1"/>
</dbReference>
<gene>
    <name evidence="5" type="ORF">RD2015_629</name>
</gene>